<dbReference type="OrthoDB" id="6684083at2"/>
<dbReference type="Gene3D" id="3.40.50.1390">
    <property type="entry name" value="Resolvase, N-terminal catalytic domain"/>
    <property type="match status" value="1"/>
</dbReference>
<dbReference type="InterPro" id="IPR036162">
    <property type="entry name" value="Resolvase-like_N_sf"/>
</dbReference>
<proteinExistence type="predicted"/>
<reference evidence="2 3" key="1">
    <citation type="submission" date="2016-08" db="EMBL/GenBank/DDBJ databases">
        <authorList>
            <person name="Seilhamer J.J."/>
        </authorList>
    </citation>
    <scope>NUCLEOTIDE SEQUENCE [LARGE SCALE GENOMIC DNA]</scope>
    <source>
        <strain evidence="2 3">BRTC-1</strain>
    </source>
</reference>
<gene>
    <name evidence="2" type="ORF">BFG52_00660</name>
</gene>
<evidence type="ECO:0000313" key="3">
    <source>
        <dbReference type="Proteomes" id="UP000093391"/>
    </source>
</evidence>
<dbReference type="KEGG" id="ala:BFG52_00660"/>
<dbReference type="EMBL" id="CP016895">
    <property type="protein sequence ID" value="AOA59806.1"/>
    <property type="molecule type" value="Genomic_DNA"/>
</dbReference>
<dbReference type="AlphaFoldDB" id="A0A1B2M3L8"/>
<sequence>MRTYAYVRKDPGIDGDEVNYISYFYKNGYQIPKQRLIFEEVTVDTSIIYRDKFINLINYGLESGDVLLIKSIDCLGRNFDEIYNMVNKIDQKKIRLVCFDYSKKEIAGDLKIFFLHFLKICLDFEGKFKKINKNYPPNNFVKKVGRPEILNYEQKKEVISKFKKGHSVYSLAKEYSVTRTVINRLLEKASQEFN</sequence>
<name>A0A1B2M3L8_9GAMM</name>
<feature type="domain" description="Resolvase/invertase-type recombinase catalytic" evidence="1">
    <location>
        <begin position="3"/>
        <end position="128"/>
    </location>
</feature>
<dbReference type="GO" id="GO:0000150">
    <property type="term" value="F:DNA strand exchange activity"/>
    <property type="evidence" value="ECO:0007669"/>
    <property type="project" value="InterPro"/>
</dbReference>
<dbReference type="SUPFAM" id="SSF53041">
    <property type="entry name" value="Resolvase-like"/>
    <property type="match status" value="1"/>
</dbReference>
<dbReference type="Proteomes" id="UP000093391">
    <property type="component" value="Chromosome"/>
</dbReference>
<dbReference type="InterPro" id="IPR006119">
    <property type="entry name" value="Resolv_N"/>
</dbReference>
<organism evidence="2 3">
    <name type="scientific">Acinetobacter larvae</name>
    <dbReference type="NCBI Taxonomy" id="1789224"/>
    <lineage>
        <taxon>Bacteria</taxon>
        <taxon>Pseudomonadati</taxon>
        <taxon>Pseudomonadota</taxon>
        <taxon>Gammaproteobacteria</taxon>
        <taxon>Moraxellales</taxon>
        <taxon>Moraxellaceae</taxon>
        <taxon>Acinetobacter</taxon>
    </lineage>
</organism>
<evidence type="ECO:0000313" key="2">
    <source>
        <dbReference type="EMBL" id="AOA59806.1"/>
    </source>
</evidence>
<protein>
    <submittedName>
        <fullName evidence="2">Resolvase</fullName>
    </submittedName>
</protein>
<accession>A0A1B2M3L8</accession>
<dbReference type="GO" id="GO:0003677">
    <property type="term" value="F:DNA binding"/>
    <property type="evidence" value="ECO:0007669"/>
    <property type="project" value="InterPro"/>
</dbReference>
<dbReference type="Pfam" id="PF00239">
    <property type="entry name" value="Resolvase"/>
    <property type="match status" value="1"/>
</dbReference>
<evidence type="ECO:0000259" key="1">
    <source>
        <dbReference type="SMART" id="SM00857"/>
    </source>
</evidence>
<keyword evidence="3" id="KW-1185">Reference proteome</keyword>
<dbReference type="STRING" id="1789224.BFG52_00660"/>
<dbReference type="RefSeq" id="WP_067558945.1">
    <property type="nucleotide sequence ID" value="NZ_CP016895.1"/>
</dbReference>
<dbReference type="SMART" id="SM00857">
    <property type="entry name" value="Resolvase"/>
    <property type="match status" value="1"/>
</dbReference>